<protein>
    <submittedName>
        <fullName evidence="2">Uncharacterized protein</fullName>
    </submittedName>
</protein>
<evidence type="ECO:0000256" key="1">
    <source>
        <dbReference type="SAM" id="MobiDB-lite"/>
    </source>
</evidence>
<name>A0A5K7YNK8_9BACT</name>
<sequence>MGNQMVTLNFDSDSDILEPKEVAQYLHKSISWVYKHSQALGGRKLGGSLFFPGKEDLYERLFRQGKGVEVRSTPKRNPIHQGRVQDEESGQKGRSKKKGGTDQPDKRVFRREDANRHNLLGPDKSEA</sequence>
<proteinExistence type="predicted"/>
<dbReference type="EMBL" id="AP021874">
    <property type="protein sequence ID" value="BBO67924.1"/>
    <property type="molecule type" value="Genomic_DNA"/>
</dbReference>
<organism evidence="2 3">
    <name type="scientific">Desulfosarcina alkanivorans</name>
    <dbReference type="NCBI Taxonomy" id="571177"/>
    <lineage>
        <taxon>Bacteria</taxon>
        <taxon>Pseudomonadati</taxon>
        <taxon>Thermodesulfobacteriota</taxon>
        <taxon>Desulfobacteria</taxon>
        <taxon>Desulfobacterales</taxon>
        <taxon>Desulfosarcinaceae</taxon>
        <taxon>Desulfosarcina</taxon>
    </lineage>
</organism>
<keyword evidence="3" id="KW-1185">Reference proteome</keyword>
<dbReference type="AlphaFoldDB" id="A0A5K7YNK8"/>
<feature type="region of interest" description="Disordered" evidence="1">
    <location>
        <begin position="64"/>
        <end position="127"/>
    </location>
</feature>
<gene>
    <name evidence="2" type="ORF">DSCA_18540</name>
</gene>
<reference evidence="2 3" key="1">
    <citation type="submission" date="2019-11" db="EMBL/GenBank/DDBJ databases">
        <title>Comparative genomics of hydrocarbon-degrading Desulfosarcina strains.</title>
        <authorList>
            <person name="Watanabe M."/>
            <person name="Kojima H."/>
            <person name="Fukui M."/>
        </authorList>
    </citation>
    <scope>NUCLEOTIDE SEQUENCE [LARGE SCALE GENOMIC DNA]</scope>
    <source>
        <strain evidence="2 3">PL12</strain>
    </source>
</reference>
<accession>A0A5K7YNK8</accession>
<dbReference type="KEGG" id="dalk:DSCA_18540"/>
<evidence type="ECO:0000313" key="3">
    <source>
        <dbReference type="Proteomes" id="UP000427906"/>
    </source>
</evidence>
<feature type="compositionally biased region" description="Basic and acidic residues" evidence="1">
    <location>
        <begin position="99"/>
        <end position="116"/>
    </location>
</feature>
<dbReference type="Proteomes" id="UP000427906">
    <property type="component" value="Chromosome"/>
</dbReference>
<evidence type="ECO:0000313" key="2">
    <source>
        <dbReference type="EMBL" id="BBO67924.1"/>
    </source>
</evidence>